<dbReference type="Pfam" id="PF25088">
    <property type="entry name" value="GPKOW_C"/>
    <property type="match status" value="1"/>
</dbReference>
<dbReference type="GO" id="GO:0003676">
    <property type="term" value="F:nucleic acid binding"/>
    <property type="evidence" value="ECO:0007669"/>
    <property type="project" value="InterPro"/>
</dbReference>
<accession>A0A8S1HV04</accession>
<proteinExistence type="inferred from homology"/>
<evidence type="ECO:0000313" key="7">
    <source>
        <dbReference type="EMBL" id="CAD6198093.1"/>
    </source>
</evidence>
<sequence>MDDPSCSMEISTEVTTTTSKISFGLKRKEEVKITVVSKEIINVASDSEEEREKEEQERQAKRRKLTHFDSETALDDDDPKKKNFVIPIVVENDWRVAKLLEKQKEGTLTEEEEAKIALLTQSHETSDEHATENDGKVIVSSESKEDAPDADYSVVPIESFGLAILRGCNWKDGEGIGKNPQVVPLRIPARRPHGLGLGATPKVTQTKNGKKGEEGASLEVKKDSLVKIVDGRSKGLYGKVEARDDDANSLFVRLALGGKTVKVSVYSAMAVTQKEYERDAKCINKDSYDREKEIIERREKEKDSSRRHDENRLWARSDLVVRFIDKSYKGGKLYNQKLRVVDVAGRKDVTLEDDSGRTHYNIRQSWIETVVPRNVGDPLMILSGSRKGRTAILVEKDKRKQRVYAQLPSSNEVLKLDFEDVCLFRAKEDADYD</sequence>
<keyword evidence="3" id="KW-0539">Nucleus</keyword>
<dbReference type="AlphaFoldDB" id="A0A8S1HV04"/>
<comment type="caution">
    <text evidence="7">The sequence shown here is derived from an EMBL/GenBank/DDBJ whole genome shotgun (WGS) entry which is preliminary data.</text>
</comment>
<evidence type="ECO:0000256" key="3">
    <source>
        <dbReference type="ARBA" id="ARBA00023242"/>
    </source>
</evidence>
<dbReference type="InterPro" id="IPR045166">
    <property type="entry name" value="Spp2-like"/>
</dbReference>
<dbReference type="InterPro" id="IPR026822">
    <property type="entry name" value="Spp2/MOS2_G-patch"/>
</dbReference>
<keyword evidence="8" id="KW-1185">Reference proteome</keyword>
<comment type="similarity">
    <text evidence="2">Belongs to the MOS2 family.</text>
</comment>
<evidence type="ECO:0000256" key="1">
    <source>
        <dbReference type="ARBA" id="ARBA00004123"/>
    </source>
</evidence>
<feature type="domain" description="KOW" evidence="6">
    <location>
        <begin position="219"/>
        <end position="246"/>
    </location>
</feature>
<dbReference type="PANTHER" id="PTHR15818:SF2">
    <property type="entry name" value="G-PATCH DOMAIN AND KOW MOTIFS-CONTAINING PROTEIN"/>
    <property type="match status" value="1"/>
</dbReference>
<name>A0A8S1HV04_9PELO</name>
<gene>
    <name evidence="7" type="ORF">CAUJ_LOCUS14000</name>
</gene>
<reference evidence="7" key="1">
    <citation type="submission" date="2020-10" db="EMBL/GenBank/DDBJ databases">
        <authorList>
            <person name="Kikuchi T."/>
        </authorList>
    </citation>
    <scope>NUCLEOTIDE SEQUENCE</scope>
    <source>
        <strain evidence="7">NKZ352</strain>
    </source>
</reference>
<dbReference type="SMART" id="SM00739">
    <property type="entry name" value="KOW"/>
    <property type="match status" value="2"/>
</dbReference>
<dbReference type="PANTHER" id="PTHR15818">
    <property type="entry name" value="G PATCH AND KOW-CONTAINING"/>
    <property type="match status" value="1"/>
</dbReference>
<evidence type="ECO:0000313" key="8">
    <source>
        <dbReference type="Proteomes" id="UP000835052"/>
    </source>
</evidence>
<evidence type="ECO:0000259" key="6">
    <source>
        <dbReference type="SMART" id="SM00739"/>
    </source>
</evidence>
<evidence type="ECO:0000256" key="4">
    <source>
        <dbReference type="SAM" id="MobiDB-lite"/>
    </source>
</evidence>
<dbReference type="Proteomes" id="UP000835052">
    <property type="component" value="Unassembled WGS sequence"/>
</dbReference>
<dbReference type="SMART" id="SM00443">
    <property type="entry name" value="G_patch"/>
    <property type="match status" value="1"/>
</dbReference>
<dbReference type="Pfam" id="PF12656">
    <property type="entry name" value="G-patch_2"/>
    <property type="match status" value="1"/>
</dbReference>
<protein>
    <recommendedName>
        <fullName evidence="9">G-patch domain-containing protein</fullName>
    </recommendedName>
</protein>
<feature type="domain" description="KOW" evidence="6">
    <location>
        <begin position="372"/>
        <end position="399"/>
    </location>
</feature>
<evidence type="ECO:0000256" key="2">
    <source>
        <dbReference type="ARBA" id="ARBA00010966"/>
    </source>
</evidence>
<dbReference type="InterPro" id="IPR000467">
    <property type="entry name" value="G_patch_dom"/>
</dbReference>
<dbReference type="OrthoDB" id="5577072at2759"/>
<feature type="region of interest" description="Disordered" evidence="4">
    <location>
        <begin position="193"/>
        <end position="216"/>
    </location>
</feature>
<evidence type="ECO:0000259" key="5">
    <source>
        <dbReference type="SMART" id="SM00443"/>
    </source>
</evidence>
<organism evidence="7 8">
    <name type="scientific">Caenorhabditis auriculariae</name>
    <dbReference type="NCBI Taxonomy" id="2777116"/>
    <lineage>
        <taxon>Eukaryota</taxon>
        <taxon>Metazoa</taxon>
        <taxon>Ecdysozoa</taxon>
        <taxon>Nematoda</taxon>
        <taxon>Chromadorea</taxon>
        <taxon>Rhabditida</taxon>
        <taxon>Rhabditina</taxon>
        <taxon>Rhabditomorpha</taxon>
        <taxon>Rhabditoidea</taxon>
        <taxon>Rhabditidae</taxon>
        <taxon>Peloderinae</taxon>
        <taxon>Caenorhabditis</taxon>
    </lineage>
</organism>
<dbReference type="GO" id="GO:0000398">
    <property type="term" value="P:mRNA splicing, via spliceosome"/>
    <property type="evidence" value="ECO:0007669"/>
    <property type="project" value="InterPro"/>
</dbReference>
<feature type="domain" description="G-patch" evidence="5">
    <location>
        <begin position="155"/>
        <end position="200"/>
    </location>
</feature>
<dbReference type="EMBL" id="CAJGYM010000115">
    <property type="protein sequence ID" value="CAD6198093.1"/>
    <property type="molecule type" value="Genomic_DNA"/>
</dbReference>
<evidence type="ECO:0008006" key="9">
    <source>
        <dbReference type="Google" id="ProtNLM"/>
    </source>
</evidence>
<dbReference type="InterPro" id="IPR005824">
    <property type="entry name" value="KOW"/>
</dbReference>
<comment type="subcellular location">
    <subcellularLocation>
        <location evidence="1">Nucleus</location>
    </subcellularLocation>
</comment>
<feature type="region of interest" description="Disordered" evidence="4">
    <location>
        <begin position="43"/>
        <end position="78"/>
    </location>
</feature>
<dbReference type="GO" id="GO:0005681">
    <property type="term" value="C:spliceosomal complex"/>
    <property type="evidence" value="ECO:0007669"/>
    <property type="project" value="TreeGrafter"/>
</dbReference>